<dbReference type="SUPFAM" id="SSF50249">
    <property type="entry name" value="Nucleic acid-binding proteins"/>
    <property type="match status" value="1"/>
</dbReference>
<dbReference type="InterPro" id="IPR004665">
    <property type="entry name" value="Term_rho"/>
</dbReference>
<keyword evidence="4 9" id="KW-0347">Helicase</keyword>
<keyword evidence="3 9" id="KW-0378">Hydrolase</keyword>
<dbReference type="Proteomes" id="UP001225598">
    <property type="component" value="Chromosome"/>
</dbReference>
<keyword evidence="7 9" id="KW-0805">Transcription regulation</keyword>
<dbReference type="EMBL" id="CP126969">
    <property type="protein sequence ID" value="WIM68626.1"/>
    <property type="molecule type" value="Genomic_DNA"/>
</dbReference>
<organism evidence="14 15">
    <name type="scientific">Corynebacterium breve</name>
    <dbReference type="NCBI Taxonomy" id="3049799"/>
    <lineage>
        <taxon>Bacteria</taxon>
        <taxon>Bacillati</taxon>
        <taxon>Actinomycetota</taxon>
        <taxon>Actinomycetes</taxon>
        <taxon>Mycobacteriales</taxon>
        <taxon>Corynebacteriaceae</taxon>
        <taxon>Corynebacterium</taxon>
    </lineage>
</organism>
<dbReference type="Gene3D" id="3.40.50.300">
    <property type="entry name" value="P-loop containing nucleotide triphosphate hydrolases"/>
    <property type="match status" value="1"/>
</dbReference>
<feature type="domain" description="Rho RNA-BD" evidence="13">
    <location>
        <begin position="305"/>
        <end position="387"/>
    </location>
</feature>
<keyword evidence="5 9" id="KW-0067">ATP-binding</keyword>
<dbReference type="InterPro" id="IPR003593">
    <property type="entry name" value="AAA+_ATPase"/>
</dbReference>
<evidence type="ECO:0000256" key="5">
    <source>
        <dbReference type="ARBA" id="ARBA00022840"/>
    </source>
</evidence>
<feature type="compositionally biased region" description="Basic and acidic residues" evidence="12">
    <location>
        <begin position="181"/>
        <end position="246"/>
    </location>
</feature>
<keyword evidence="1 9" id="KW-0806">Transcription termination</keyword>
<dbReference type="InterPro" id="IPR011112">
    <property type="entry name" value="Rho-like_N"/>
</dbReference>
<feature type="compositionally biased region" description="Basic and acidic residues" evidence="12">
    <location>
        <begin position="255"/>
        <end position="269"/>
    </location>
</feature>
<evidence type="ECO:0000256" key="1">
    <source>
        <dbReference type="ARBA" id="ARBA00022472"/>
    </source>
</evidence>
<dbReference type="RefSeq" id="WP_284826288.1">
    <property type="nucleotide sequence ID" value="NZ_CP126969.1"/>
</dbReference>
<dbReference type="NCBIfam" id="TIGR00767">
    <property type="entry name" value="rho"/>
    <property type="match status" value="1"/>
</dbReference>
<evidence type="ECO:0000256" key="10">
    <source>
        <dbReference type="NCBIfam" id="TIGR00767"/>
    </source>
</evidence>
<dbReference type="InterPro" id="IPR000194">
    <property type="entry name" value="ATPase_F1/V1/A1_a/bsu_nucl-bd"/>
</dbReference>
<feature type="compositionally biased region" description="Basic residues" evidence="12">
    <location>
        <begin position="270"/>
        <end position="280"/>
    </location>
</feature>
<evidence type="ECO:0000259" key="13">
    <source>
        <dbReference type="PROSITE" id="PS51856"/>
    </source>
</evidence>
<dbReference type="InterPro" id="IPR011113">
    <property type="entry name" value="Rho_RNA-bd"/>
</dbReference>
<dbReference type="InterPro" id="IPR012340">
    <property type="entry name" value="NA-bd_OB-fold"/>
</dbReference>
<sequence>MSRTYWSSDERTSVTETGNAANSANNAGQDLATLKIPELRKIAADKGLKGVSGLRKGELIEAIKTGKIPAKQASGTPGEATAEDNGRTAPRRATRRATSTAKPQKDTESNDDSQKAETTAPAEVANNASKTDSPDSRDNKPAQAADSEVKESSPSEQDEQGEQRYESRSAARRARRNRARNNNDNRDNSRDEQREDSQSDNRDNSRDDNRGSNRNDNTDKRQNSQGDNRNDNRDGDNAGERDDERGNNNSNNRSNNRDNNNRDGGDGGGRRGRRGRRNRRGRDNRGGDNQNQNQNQNQDLDPEELQEVAGIVDIVDNNAAFVRTTGYRANPADVFVSNQLVRRFGLRSGDAIIGQVRQNGQGQSHGSGRNRHRYNQLVRVDSINGLEPEKSKERVDFHKLTPLYPNQRLRLETEPNILTTRVIDLVMPIGKGQRALIVSPPKAGKTTILQNIANAISTNNPECYLMVVLVDERPEEVTDMQRSVKGEVIASTFDRPPSEHTAVAELAIERAKRLVEMGQDVVVLLDSITRLGRAYNNSSPASGRILSGGVDSNALYPPKRFLGAARNIEDGGSLTIIATAMVETGSAGDTVIFEEFKGTGNAELKLDRKISERRVFPAVDVNPSGTRKDELLLVQEEARIMHKLRRILSALDSQAAIDLLIKQLKKTKSNGEFLMQVAQSAPMAADTEPEDYI</sequence>
<dbReference type="Pfam" id="PF07497">
    <property type="entry name" value="Rho_RNA_bind"/>
    <property type="match status" value="1"/>
</dbReference>
<evidence type="ECO:0000256" key="8">
    <source>
        <dbReference type="ARBA" id="ARBA00023163"/>
    </source>
</evidence>
<reference evidence="14 15" key="1">
    <citation type="submission" date="2023-05" db="EMBL/GenBank/DDBJ databases">
        <title>Corynebacterium suedekumii sp. nov. and Corynebacterium breve sp. nov. isolated from raw cow's milk.</title>
        <authorList>
            <person name="Baer M.K."/>
            <person name="Mehl L."/>
            <person name="Hellmuth R."/>
            <person name="Marke G."/>
            <person name="Lipski A."/>
        </authorList>
    </citation>
    <scope>NUCLEOTIDE SEQUENCE [LARGE SCALE GENOMIC DNA]</scope>
    <source>
        <strain evidence="14 15">R4</strain>
    </source>
</reference>
<evidence type="ECO:0000313" key="14">
    <source>
        <dbReference type="EMBL" id="WIM68626.1"/>
    </source>
</evidence>
<evidence type="ECO:0000256" key="3">
    <source>
        <dbReference type="ARBA" id="ARBA00022801"/>
    </source>
</evidence>
<evidence type="ECO:0000256" key="6">
    <source>
        <dbReference type="ARBA" id="ARBA00022884"/>
    </source>
</evidence>
<feature type="binding site" evidence="9">
    <location>
        <begin position="430"/>
        <end position="435"/>
    </location>
    <ligand>
        <name>ATP</name>
        <dbReference type="ChEBI" id="CHEBI:30616"/>
    </ligand>
</feature>
<evidence type="ECO:0000256" key="2">
    <source>
        <dbReference type="ARBA" id="ARBA00022741"/>
    </source>
</evidence>
<dbReference type="SMART" id="SM00959">
    <property type="entry name" value="Rho_N"/>
    <property type="match status" value="1"/>
</dbReference>
<evidence type="ECO:0000313" key="15">
    <source>
        <dbReference type="Proteomes" id="UP001225598"/>
    </source>
</evidence>
<evidence type="ECO:0000256" key="12">
    <source>
        <dbReference type="SAM" id="MobiDB-lite"/>
    </source>
</evidence>
<evidence type="ECO:0000256" key="9">
    <source>
        <dbReference type="HAMAP-Rule" id="MF_01884"/>
    </source>
</evidence>
<dbReference type="HAMAP" id="MF_01884">
    <property type="entry name" value="Rho"/>
    <property type="match status" value="1"/>
</dbReference>
<keyword evidence="2 9" id="KW-0547">Nucleotide-binding</keyword>
<accession>A0ABY8VG43</accession>
<comment type="caution">
    <text evidence="9">Lacks conserved residue(s) required for the propagation of feature annotation.</text>
</comment>
<dbReference type="EC" id="3.6.4.-" evidence="9 10"/>
<comment type="similarity">
    <text evidence="9 11">Belongs to the Rho family.</text>
</comment>
<evidence type="ECO:0000256" key="4">
    <source>
        <dbReference type="ARBA" id="ARBA00022806"/>
    </source>
</evidence>
<keyword evidence="15" id="KW-1185">Reference proteome</keyword>
<keyword evidence="8 9" id="KW-0804">Transcription</keyword>
<evidence type="ECO:0000256" key="11">
    <source>
        <dbReference type="PROSITE-ProRule" id="PRU01203"/>
    </source>
</evidence>
<evidence type="ECO:0000256" key="7">
    <source>
        <dbReference type="ARBA" id="ARBA00023015"/>
    </source>
</evidence>
<dbReference type="Gene3D" id="2.40.50.140">
    <property type="entry name" value="Nucleic acid-binding proteins"/>
    <property type="match status" value="1"/>
</dbReference>
<feature type="compositionally biased region" description="Low complexity" evidence="12">
    <location>
        <begin position="287"/>
        <end position="299"/>
    </location>
</feature>
<name>A0ABY8VG43_9CORY</name>
<dbReference type="PROSITE" id="PS51856">
    <property type="entry name" value="RHO_RNA_BD"/>
    <property type="match status" value="1"/>
</dbReference>
<feature type="region of interest" description="Disordered" evidence="12">
    <location>
        <begin position="63"/>
        <end position="299"/>
    </location>
</feature>
<dbReference type="Pfam" id="PF07498">
    <property type="entry name" value="Rho_N"/>
    <property type="match status" value="1"/>
</dbReference>
<protein>
    <recommendedName>
        <fullName evidence="9 10">Transcription termination factor Rho</fullName>
        <ecNumber evidence="9 10">3.6.4.-</ecNumber>
    </recommendedName>
    <alternativeName>
        <fullName evidence="9">ATP-dependent helicase Rho</fullName>
    </alternativeName>
</protein>
<dbReference type="CDD" id="cd01128">
    <property type="entry name" value="rho_factor_C"/>
    <property type="match status" value="1"/>
</dbReference>
<comment type="function">
    <text evidence="9">Facilitates transcription termination by a mechanism that involves Rho binding to the nascent RNA, activation of Rho's RNA-dependent ATPase activity, and release of the mRNA from the DNA template.</text>
</comment>
<keyword evidence="6 9" id="KW-0694">RNA-binding</keyword>
<feature type="binding site" evidence="9">
    <location>
        <position position="473"/>
    </location>
    <ligand>
        <name>ATP</name>
        <dbReference type="ChEBI" id="CHEBI:30616"/>
    </ligand>
</feature>
<feature type="compositionally biased region" description="Basic residues" evidence="12">
    <location>
        <begin position="170"/>
        <end position="179"/>
    </location>
</feature>
<dbReference type="InterPro" id="IPR041703">
    <property type="entry name" value="Rho_factor_ATP-bd"/>
</dbReference>
<feature type="binding site" evidence="9">
    <location>
        <begin position="442"/>
        <end position="447"/>
    </location>
    <ligand>
        <name>ATP</name>
        <dbReference type="ChEBI" id="CHEBI:30616"/>
    </ligand>
</feature>
<dbReference type="Pfam" id="PF00006">
    <property type="entry name" value="ATP-synt_ab"/>
    <property type="match status" value="1"/>
</dbReference>
<dbReference type="SUPFAM" id="SSF52540">
    <property type="entry name" value="P-loop containing nucleoside triphosphate hydrolases"/>
    <property type="match status" value="1"/>
</dbReference>
<gene>
    <name evidence="9 14" type="primary">rho</name>
    <name evidence="14" type="ORF">QP027_04340</name>
</gene>
<dbReference type="InterPro" id="IPR027417">
    <property type="entry name" value="P-loop_NTPase"/>
</dbReference>
<proteinExistence type="inferred from homology"/>
<comment type="subunit">
    <text evidence="9">Homohexamer. The homohexamer assembles into an open ring structure.</text>
</comment>
<dbReference type="SMART" id="SM00382">
    <property type="entry name" value="AAA"/>
    <property type="match status" value="1"/>
</dbReference>
<dbReference type="PANTHER" id="PTHR46425">
    <property type="entry name" value="TRANSCRIPTION TERMINATION FACTOR RHO"/>
    <property type="match status" value="1"/>
</dbReference>
<dbReference type="NCBIfam" id="NF006886">
    <property type="entry name" value="PRK09376.1"/>
    <property type="match status" value="1"/>
</dbReference>
<feature type="region of interest" description="Disordered" evidence="12">
    <location>
        <begin position="1"/>
        <end position="30"/>
    </location>
</feature>
<feature type="compositionally biased region" description="Basic and acidic residues" evidence="12">
    <location>
        <begin position="103"/>
        <end position="115"/>
    </location>
</feature>
<dbReference type="PANTHER" id="PTHR46425:SF1">
    <property type="entry name" value="TRANSCRIPTION TERMINATION FACTOR RHO"/>
    <property type="match status" value="1"/>
</dbReference>